<keyword evidence="1" id="KW-0472">Membrane</keyword>
<reference evidence="2" key="1">
    <citation type="journal article" date="2020" name="Stud. Mycol.">
        <title>101 Dothideomycetes genomes: a test case for predicting lifestyles and emergence of pathogens.</title>
        <authorList>
            <person name="Haridas S."/>
            <person name="Albert R."/>
            <person name="Binder M."/>
            <person name="Bloem J."/>
            <person name="Labutti K."/>
            <person name="Salamov A."/>
            <person name="Andreopoulos B."/>
            <person name="Baker S."/>
            <person name="Barry K."/>
            <person name="Bills G."/>
            <person name="Bluhm B."/>
            <person name="Cannon C."/>
            <person name="Castanera R."/>
            <person name="Culley D."/>
            <person name="Daum C."/>
            <person name="Ezra D."/>
            <person name="Gonzalez J."/>
            <person name="Henrissat B."/>
            <person name="Kuo A."/>
            <person name="Liang C."/>
            <person name="Lipzen A."/>
            <person name="Lutzoni F."/>
            <person name="Magnuson J."/>
            <person name="Mondo S."/>
            <person name="Nolan M."/>
            <person name="Ohm R."/>
            <person name="Pangilinan J."/>
            <person name="Park H.-J."/>
            <person name="Ramirez L."/>
            <person name="Alfaro M."/>
            <person name="Sun H."/>
            <person name="Tritt A."/>
            <person name="Yoshinaga Y."/>
            <person name="Zwiers L.-H."/>
            <person name="Turgeon B."/>
            <person name="Goodwin S."/>
            <person name="Spatafora J."/>
            <person name="Crous P."/>
            <person name="Grigoriev I."/>
        </authorList>
    </citation>
    <scope>NUCLEOTIDE SEQUENCE</scope>
    <source>
        <strain evidence="2">CBS 113818</strain>
    </source>
</reference>
<dbReference type="OrthoDB" id="3800458at2759"/>
<feature type="transmembrane region" description="Helical" evidence="1">
    <location>
        <begin position="221"/>
        <end position="240"/>
    </location>
</feature>
<dbReference type="Proteomes" id="UP000799424">
    <property type="component" value="Unassembled WGS sequence"/>
</dbReference>
<dbReference type="EMBL" id="MU006226">
    <property type="protein sequence ID" value="KAF2826156.1"/>
    <property type="molecule type" value="Genomic_DNA"/>
</dbReference>
<name>A0A6A6ZZ82_9PLEO</name>
<keyword evidence="1" id="KW-0812">Transmembrane</keyword>
<proteinExistence type="predicted"/>
<gene>
    <name evidence="2" type="ORF">CC86DRAFT_406450</name>
</gene>
<keyword evidence="1" id="KW-1133">Transmembrane helix</keyword>
<dbReference type="AlphaFoldDB" id="A0A6A6ZZ82"/>
<organism evidence="2 3">
    <name type="scientific">Ophiobolus disseminans</name>
    <dbReference type="NCBI Taxonomy" id="1469910"/>
    <lineage>
        <taxon>Eukaryota</taxon>
        <taxon>Fungi</taxon>
        <taxon>Dikarya</taxon>
        <taxon>Ascomycota</taxon>
        <taxon>Pezizomycotina</taxon>
        <taxon>Dothideomycetes</taxon>
        <taxon>Pleosporomycetidae</taxon>
        <taxon>Pleosporales</taxon>
        <taxon>Pleosporineae</taxon>
        <taxon>Phaeosphaeriaceae</taxon>
        <taxon>Ophiobolus</taxon>
    </lineage>
</organism>
<evidence type="ECO:0000313" key="2">
    <source>
        <dbReference type="EMBL" id="KAF2826156.1"/>
    </source>
</evidence>
<accession>A0A6A6ZZ82</accession>
<keyword evidence="3" id="KW-1185">Reference proteome</keyword>
<evidence type="ECO:0000313" key="3">
    <source>
        <dbReference type="Proteomes" id="UP000799424"/>
    </source>
</evidence>
<feature type="transmembrane region" description="Helical" evidence="1">
    <location>
        <begin position="154"/>
        <end position="182"/>
    </location>
</feature>
<evidence type="ECO:0000256" key="1">
    <source>
        <dbReference type="SAM" id="Phobius"/>
    </source>
</evidence>
<feature type="transmembrane region" description="Helical" evidence="1">
    <location>
        <begin position="188"/>
        <end position="209"/>
    </location>
</feature>
<sequence length="241" mass="26424">MVYLATAGFRYEATKTTPKRTSSVSSMTGKPKKIETPLLKVADTNGDGPRTRYGDHVDFVKGFTLVWKDKKAFPKPYATTSSIIPGHAPGSLFEIKAVEVPNATLTRLLHFVPLVALLDPVMAQDELALQLYSRADILVSDLDPRLPVNLAGTYMLVIAGLVTTAQDLLGPLMGVSSVLWFIMRNDAAIEPSIAWVIFGMWAVVTLMYLSHQTRRVVLDKLYILLSLAFSGICLCIVALVQ</sequence>
<protein>
    <submittedName>
        <fullName evidence="2">Uncharacterized protein</fullName>
    </submittedName>
</protein>